<organism evidence="8 9">
    <name type="scientific">Rhizophagus irregularis</name>
    <dbReference type="NCBI Taxonomy" id="588596"/>
    <lineage>
        <taxon>Eukaryota</taxon>
        <taxon>Fungi</taxon>
        <taxon>Fungi incertae sedis</taxon>
        <taxon>Mucoromycota</taxon>
        <taxon>Glomeromycotina</taxon>
        <taxon>Glomeromycetes</taxon>
        <taxon>Glomerales</taxon>
        <taxon>Glomeraceae</taxon>
        <taxon>Rhizophagus</taxon>
    </lineage>
</organism>
<dbReference type="GO" id="GO:0033573">
    <property type="term" value="C:high-affinity iron permease complex"/>
    <property type="evidence" value="ECO:0007669"/>
    <property type="project" value="InterPro"/>
</dbReference>
<proteinExistence type="inferred from homology"/>
<name>A0A2I1GTZ8_9GLOM</name>
<feature type="transmembrane region" description="Helical" evidence="7">
    <location>
        <begin position="6"/>
        <end position="29"/>
    </location>
</feature>
<dbReference type="GO" id="GO:0015093">
    <property type="term" value="F:ferrous iron transmembrane transporter activity"/>
    <property type="evidence" value="ECO:0007669"/>
    <property type="project" value="TreeGrafter"/>
</dbReference>
<keyword evidence="9" id="KW-1185">Reference proteome</keyword>
<evidence type="ECO:0000256" key="1">
    <source>
        <dbReference type="ARBA" id="ARBA00004141"/>
    </source>
</evidence>
<keyword evidence="3" id="KW-0406">Ion transport</keyword>
<comment type="caution">
    <text evidence="8">The sequence shown here is derived from an EMBL/GenBank/DDBJ whole genome shotgun (WGS) entry which is preliminary data.</text>
</comment>
<keyword evidence="3" id="KW-0813">Transport</keyword>
<dbReference type="VEuPathDB" id="FungiDB:RhiirFUN_015631"/>
<evidence type="ECO:0000256" key="5">
    <source>
        <dbReference type="ARBA" id="ARBA00022989"/>
    </source>
</evidence>
<keyword evidence="3" id="KW-0408">Iron</keyword>
<dbReference type="EMBL" id="LLXI01000828">
    <property type="protein sequence ID" value="PKY50123.1"/>
    <property type="molecule type" value="Genomic_DNA"/>
</dbReference>
<feature type="transmembrane region" description="Helical" evidence="7">
    <location>
        <begin position="260"/>
        <end position="281"/>
    </location>
</feature>
<feature type="transmembrane region" description="Helical" evidence="7">
    <location>
        <begin position="165"/>
        <end position="186"/>
    </location>
</feature>
<dbReference type="Pfam" id="PF03239">
    <property type="entry name" value="FTR1"/>
    <property type="match status" value="1"/>
</dbReference>
<dbReference type="OrthoDB" id="4364at2759"/>
<feature type="transmembrane region" description="Helical" evidence="7">
    <location>
        <begin position="50"/>
        <end position="74"/>
    </location>
</feature>
<accession>A0A2I1GTZ8</accession>
<comment type="subcellular location">
    <subcellularLocation>
        <location evidence="1">Membrane</location>
        <topology evidence="1">Multi-pass membrane protein</topology>
    </subcellularLocation>
</comment>
<evidence type="ECO:0000256" key="2">
    <source>
        <dbReference type="ARBA" id="ARBA00008333"/>
    </source>
</evidence>
<dbReference type="Proteomes" id="UP000234323">
    <property type="component" value="Unassembled WGS sequence"/>
</dbReference>
<feature type="transmembrane region" description="Helical" evidence="7">
    <location>
        <begin position="86"/>
        <end position="107"/>
    </location>
</feature>
<evidence type="ECO:0000256" key="4">
    <source>
        <dbReference type="ARBA" id="ARBA00022692"/>
    </source>
</evidence>
<keyword evidence="6 7" id="KW-0472">Membrane</keyword>
<keyword evidence="3" id="KW-0410">Iron transport</keyword>
<comment type="similarity">
    <text evidence="2">Belongs to the oxidase-dependent Fe transporter (OFeT) (TC 9.A.10.1) family.</text>
</comment>
<evidence type="ECO:0000313" key="8">
    <source>
        <dbReference type="EMBL" id="PKY50123.1"/>
    </source>
</evidence>
<dbReference type="PANTHER" id="PTHR31632:SF2">
    <property type="entry name" value="PLASMA MEMBRANE IRON PERMEASE"/>
    <property type="match status" value="1"/>
</dbReference>
<feature type="transmembrane region" description="Helical" evidence="7">
    <location>
        <begin position="138"/>
        <end position="159"/>
    </location>
</feature>
<dbReference type="AlphaFoldDB" id="A0A2I1GTZ8"/>
<evidence type="ECO:0000256" key="6">
    <source>
        <dbReference type="ARBA" id="ARBA00023136"/>
    </source>
</evidence>
<evidence type="ECO:0000256" key="3">
    <source>
        <dbReference type="ARBA" id="ARBA00022496"/>
    </source>
</evidence>
<feature type="transmembrane region" description="Helical" evidence="7">
    <location>
        <begin position="193"/>
        <end position="213"/>
    </location>
</feature>
<evidence type="ECO:0000313" key="9">
    <source>
        <dbReference type="Proteomes" id="UP000234323"/>
    </source>
</evidence>
<keyword evidence="4 7" id="KW-0812">Transmembrane</keyword>
<dbReference type="PANTHER" id="PTHR31632">
    <property type="entry name" value="IRON TRANSPORTER FTH1"/>
    <property type="match status" value="1"/>
</dbReference>
<protein>
    <submittedName>
        <fullName evidence="8">Iron permease FTR1</fullName>
    </submittedName>
</protein>
<dbReference type="VEuPathDB" id="FungiDB:RhiirA1_532471"/>
<keyword evidence="5 7" id="KW-1133">Transmembrane helix</keyword>
<reference evidence="8 9" key="1">
    <citation type="submission" date="2015-10" db="EMBL/GenBank/DDBJ databases">
        <title>Genome analyses suggest a sexual origin of heterokaryosis in a supposedly ancient asexual fungus.</title>
        <authorList>
            <person name="Ropars J."/>
            <person name="Sedzielewska K."/>
            <person name="Noel J."/>
            <person name="Charron P."/>
            <person name="Farinelli L."/>
            <person name="Marton T."/>
            <person name="Kruger M."/>
            <person name="Pelin A."/>
            <person name="Brachmann A."/>
            <person name="Corradi N."/>
        </authorList>
    </citation>
    <scope>NUCLEOTIDE SEQUENCE [LARGE SCALE GENOMIC DNA]</scope>
    <source>
        <strain evidence="8 9">A4</strain>
    </source>
</reference>
<evidence type="ECO:0000256" key="7">
    <source>
        <dbReference type="SAM" id="Phobius"/>
    </source>
</evidence>
<gene>
    <name evidence="8" type="ORF">RhiirA4_545729</name>
</gene>
<sequence>MSTNLFNFPAFFIILRESLECTLIITILISLIDRFVSEENQQKKIIKRKIWIGIGLGVILSIIIGAVFLSVYLIIEKNNWEQTNEIWEMVFSFFATFLMTMMAFNMIRITNWKDKIEKKLNKIISNYLCRNRRQQLPLLLLPFTVICRESLETFIFITGIEAKAYSLPIPILAGISTGLLIGYLIYKGFQKFSLHLFLLINITLLLFMGAGFFSSACHELEEILGSKEIIIWELNCCVPSGDNGWTIAEKLFGWRNKATIASTIGYFLYWIIIIFYVLFVYSKGLNNSNIQQDQQQQQSQSENNTTMQENLEVSSLLSPHSLQPQLNNNNESNISLQSQLNNNNESNV</sequence>
<dbReference type="VEuPathDB" id="FungiDB:FUN_010278"/>
<dbReference type="InterPro" id="IPR004923">
    <property type="entry name" value="FTR1/Fip1/EfeU"/>
</dbReference>